<name>A0A4R2L7I5_9GAMM</name>
<dbReference type="EMBL" id="SLWY01000016">
    <property type="protein sequence ID" value="TCO80099.1"/>
    <property type="molecule type" value="Genomic_DNA"/>
</dbReference>
<evidence type="ECO:0000256" key="6">
    <source>
        <dbReference type="ARBA" id="ARBA00023277"/>
    </source>
</evidence>
<dbReference type="InterPro" id="IPR011611">
    <property type="entry name" value="PfkB_dom"/>
</dbReference>
<evidence type="ECO:0000256" key="2">
    <source>
        <dbReference type="ARBA" id="ARBA00022679"/>
    </source>
</evidence>
<dbReference type="FunFam" id="3.40.1190.20:FF:000011">
    <property type="entry name" value="2-dehydro-3-deoxygluconokinase, putative"/>
    <property type="match status" value="1"/>
</dbReference>
<evidence type="ECO:0000256" key="7">
    <source>
        <dbReference type="ARBA" id="ARBA00043951"/>
    </source>
</evidence>
<evidence type="ECO:0000256" key="14">
    <source>
        <dbReference type="ARBA" id="ARBA00080545"/>
    </source>
</evidence>
<evidence type="ECO:0000259" key="15">
    <source>
        <dbReference type="Pfam" id="PF00294"/>
    </source>
</evidence>
<comment type="function">
    <text evidence="10">Catalyzes the phosphorylation of 2-keto-3-deoxygluconate (KDG) to produce 2-keto-3-deoxy-6-phosphogluconate (KDPG).</text>
</comment>
<evidence type="ECO:0000256" key="8">
    <source>
        <dbReference type="ARBA" id="ARBA00044254"/>
    </source>
</evidence>
<comment type="pathway">
    <text evidence="7">Carbohydrate acid metabolism; 2-dehydro-3-deoxy-D-gluconate degradation; D-glyceraldehyde 3-phosphate and pyruvate from 2-dehydro-3-deoxy-D-gluconate: step 1/2.</text>
</comment>
<sequence>MHTIWSIGEAMVELRHAAPGSLAQTFGGDTLNTAVYLARLLPQAQVRYVSAVGTDPLSAELLAFIATQGVDTALIARDPERLPGLYLIETDAAGERRFHYWRSAAAARHMLGAAQGATLDAAACELVYFSGVSLAILDDARRERLLGLAARKRAAGARVAFDSNYRPRLWEDVASARRWNAAALALTDIALLTFDDEAALHGDTDPATVLARARAAGVGTVVVKHGAAGCLLAADAGAPPVTVPTEAVTPVDTTAAGDSFNAGFLTGIARGLPPAAAAALGHRVAGRVIRHPGAIVPVAATADLVDAAGA</sequence>
<evidence type="ECO:0000256" key="3">
    <source>
        <dbReference type="ARBA" id="ARBA00022741"/>
    </source>
</evidence>
<dbReference type="SUPFAM" id="SSF53613">
    <property type="entry name" value="Ribokinase-like"/>
    <property type="match status" value="1"/>
</dbReference>
<dbReference type="GO" id="GO:0019698">
    <property type="term" value="P:D-galacturonate catabolic process"/>
    <property type="evidence" value="ECO:0007669"/>
    <property type="project" value="TreeGrafter"/>
</dbReference>
<keyword evidence="3" id="KW-0547">Nucleotide-binding</keyword>
<dbReference type="InterPro" id="IPR029056">
    <property type="entry name" value="Ribokinase-like"/>
</dbReference>
<evidence type="ECO:0000256" key="4">
    <source>
        <dbReference type="ARBA" id="ARBA00022777"/>
    </source>
</evidence>
<accession>A0A4R2L7I5</accession>
<evidence type="ECO:0000256" key="10">
    <source>
        <dbReference type="ARBA" id="ARBA00054997"/>
    </source>
</evidence>
<dbReference type="OrthoDB" id="9792663at2"/>
<keyword evidence="4 16" id="KW-0418">Kinase</keyword>
<dbReference type="GO" id="GO:0042840">
    <property type="term" value="P:D-glucuronate catabolic process"/>
    <property type="evidence" value="ECO:0007669"/>
    <property type="project" value="TreeGrafter"/>
</dbReference>
<evidence type="ECO:0000256" key="9">
    <source>
        <dbReference type="ARBA" id="ARBA00050729"/>
    </source>
</evidence>
<proteinExistence type="inferred from homology"/>
<dbReference type="GO" id="GO:0005524">
    <property type="term" value="F:ATP binding"/>
    <property type="evidence" value="ECO:0007669"/>
    <property type="project" value="UniProtKB-KW"/>
</dbReference>
<dbReference type="EC" id="2.7.1.45" evidence="11"/>
<dbReference type="GO" id="GO:0006974">
    <property type="term" value="P:DNA damage response"/>
    <property type="evidence" value="ECO:0007669"/>
    <property type="project" value="TreeGrafter"/>
</dbReference>
<evidence type="ECO:0000256" key="5">
    <source>
        <dbReference type="ARBA" id="ARBA00022840"/>
    </source>
</evidence>
<organism evidence="16 17">
    <name type="scientific">Plasticicumulans lactativorans</name>
    <dbReference type="NCBI Taxonomy" id="1133106"/>
    <lineage>
        <taxon>Bacteria</taxon>
        <taxon>Pseudomonadati</taxon>
        <taxon>Pseudomonadota</taxon>
        <taxon>Gammaproteobacteria</taxon>
        <taxon>Candidatus Competibacteraceae</taxon>
        <taxon>Plasticicumulans</taxon>
    </lineage>
</organism>
<evidence type="ECO:0000313" key="16">
    <source>
        <dbReference type="EMBL" id="TCO80099.1"/>
    </source>
</evidence>
<protein>
    <recommendedName>
        <fullName evidence="12">2-dehydro-3-deoxygluconokinase</fullName>
        <ecNumber evidence="11">2.7.1.45</ecNumber>
    </recommendedName>
    <alternativeName>
        <fullName evidence="13">2-keto-3-deoxygluconokinase</fullName>
    </alternativeName>
    <alternativeName>
        <fullName evidence="14">3-deoxy-2-oxo-D-gluconate kinase</fullName>
    </alternativeName>
    <alternativeName>
        <fullName evidence="8">KDG kinase</fullName>
    </alternativeName>
</protein>
<evidence type="ECO:0000256" key="1">
    <source>
        <dbReference type="ARBA" id="ARBA00010688"/>
    </source>
</evidence>
<comment type="catalytic activity">
    <reaction evidence="9">
        <text>2-dehydro-3-deoxy-D-gluconate + ATP = 2-dehydro-3-deoxy-6-phospho-D-gluconate + ADP + H(+)</text>
        <dbReference type="Rhea" id="RHEA:14797"/>
        <dbReference type="ChEBI" id="CHEBI:15378"/>
        <dbReference type="ChEBI" id="CHEBI:30616"/>
        <dbReference type="ChEBI" id="CHEBI:57569"/>
        <dbReference type="ChEBI" id="CHEBI:57990"/>
        <dbReference type="ChEBI" id="CHEBI:456216"/>
        <dbReference type="EC" id="2.7.1.45"/>
    </reaction>
</comment>
<comment type="caution">
    <text evidence="16">The sequence shown here is derived from an EMBL/GenBank/DDBJ whole genome shotgun (WGS) entry which is preliminary data.</text>
</comment>
<keyword evidence="6" id="KW-0119">Carbohydrate metabolism</keyword>
<dbReference type="InterPro" id="IPR002173">
    <property type="entry name" value="Carboh/pur_kinase_PfkB_CS"/>
</dbReference>
<dbReference type="Proteomes" id="UP000295765">
    <property type="component" value="Unassembled WGS sequence"/>
</dbReference>
<dbReference type="AlphaFoldDB" id="A0A4R2L7I5"/>
<keyword evidence="2" id="KW-0808">Transferase</keyword>
<evidence type="ECO:0000313" key="17">
    <source>
        <dbReference type="Proteomes" id="UP000295765"/>
    </source>
</evidence>
<keyword evidence="5" id="KW-0067">ATP-binding</keyword>
<comment type="similarity">
    <text evidence="1">Belongs to the carbohydrate kinase PfkB family.</text>
</comment>
<dbReference type="GO" id="GO:0005829">
    <property type="term" value="C:cytosol"/>
    <property type="evidence" value="ECO:0007669"/>
    <property type="project" value="TreeGrafter"/>
</dbReference>
<dbReference type="Gene3D" id="3.40.1190.20">
    <property type="match status" value="1"/>
</dbReference>
<dbReference type="InterPro" id="IPR050306">
    <property type="entry name" value="PfkB_Carbo_kinase"/>
</dbReference>
<dbReference type="Pfam" id="PF00294">
    <property type="entry name" value="PfkB"/>
    <property type="match status" value="1"/>
</dbReference>
<evidence type="ECO:0000256" key="13">
    <source>
        <dbReference type="ARBA" id="ARBA00075711"/>
    </source>
</evidence>
<gene>
    <name evidence="16" type="ORF">EV699_1164</name>
</gene>
<dbReference type="PROSITE" id="PS00584">
    <property type="entry name" value="PFKB_KINASES_2"/>
    <property type="match status" value="1"/>
</dbReference>
<dbReference type="PANTHER" id="PTHR43085">
    <property type="entry name" value="HEXOKINASE FAMILY MEMBER"/>
    <property type="match status" value="1"/>
</dbReference>
<evidence type="ECO:0000256" key="11">
    <source>
        <dbReference type="ARBA" id="ARBA00066369"/>
    </source>
</evidence>
<dbReference type="GO" id="GO:0008673">
    <property type="term" value="F:2-dehydro-3-deoxygluconokinase activity"/>
    <property type="evidence" value="ECO:0007669"/>
    <property type="project" value="UniProtKB-EC"/>
</dbReference>
<dbReference type="PANTHER" id="PTHR43085:SF15">
    <property type="entry name" value="2-DEHYDRO-3-DEOXYGLUCONOKINASE"/>
    <property type="match status" value="1"/>
</dbReference>
<evidence type="ECO:0000256" key="12">
    <source>
        <dbReference type="ARBA" id="ARBA00067931"/>
    </source>
</evidence>
<reference evidence="16 17" key="1">
    <citation type="submission" date="2019-03" db="EMBL/GenBank/DDBJ databases">
        <title>Genomic Encyclopedia of Type Strains, Phase IV (KMG-IV): sequencing the most valuable type-strain genomes for metagenomic binning, comparative biology and taxonomic classification.</title>
        <authorList>
            <person name="Goeker M."/>
        </authorList>
    </citation>
    <scope>NUCLEOTIDE SEQUENCE [LARGE SCALE GENOMIC DNA]</scope>
    <source>
        <strain evidence="16 17">DSM 25287</strain>
    </source>
</reference>
<feature type="domain" description="Carbohydrate kinase PfkB" evidence="15">
    <location>
        <begin position="2"/>
        <end position="297"/>
    </location>
</feature>
<dbReference type="CDD" id="cd01166">
    <property type="entry name" value="KdgK"/>
    <property type="match status" value="1"/>
</dbReference>
<keyword evidence="17" id="KW-1185">Reference proteome</keyword>